<comment type="caution">
    <text evidence="10">The sequence shown here is derived from an EMBL/GenBank/DDBJ whole genome shotgun (WGS) entry which is preliminary data.</text>
</comment>
<evidence type="ECO:0000256" key="6">
    <source>
        <dbReference type="ARBA" id="ARBA00022989"/>
    </source>
</evidence>
<dbReference type="PANTHER" id="PTHR30614:SF21">
    <property type="entry name" value="AMINO ACID ABC TRANSPORTER PERMEASE"/>
    <property type="match status" value="1"/>
</dbReference>
<dbReference type="GO" id="GO:0043190">
    <property type="term" value="C:ATP-binding cassette (ABC) transporter complex"/>
    <property type="evidence" value="ECO:0007669"/>
    <property type="project" value="InterPro"/>
</dbReference>
<comment type="subcellular location">
    <subcellularLocation>
        <location evidence="1">Cell inner membrane</location>
        <topology evidence="1">Multi-pass membrane protein</topology>
    </subcellularLocation>
    <subcellularLocation>
        <location evidence="8">Cell membrane</location>
        <topology evidence="8">Multi-pass membrane protein</topology>
    </subcellularLocation>
</comment>
<feature type="transmembrane region" description="Helical" evidence="8">
    <location>
        <begin position="61"/>
        <end position="82"/>
    </location>
</feature>
<dbReference type="Pfam" id="PF00528">
    <property type="entry name" value="BPD_transp_1"/>
    <property type="match status" value="1"/>
</dbReference>
<evidence type="ECO:0000256" key="4">
    <source>
        <dbReference type="ARBA" id="ARBA00022475"/>
    </source>
</evidence>
<feature type="transmembrane region" description="Helical" evidence="8">
    <location>
        <begin position="94"/>
        <end position="113"/>
    </location>
</feature>
<dbReference type="SUPFAM" id="SSF161098">
    <property type="entry name" value="MetI-like"/>
    <property type="match status" value="1"/>
</dbReference>
<reference evidence="10 11" key="1">
    <citation type="submission" date="2020-07" db="EMBL/GenBank/DDBJ databases">
        <title>Taxonomic revisions and descriptions of new bacterial species based on genomic comparisons in the high-G+C-content subgroup of the family Alcaligenaceae.</title>
        <authorList>
            <person name="Szabo A."/>
            <person name="Felfoldi T."/>
        </authorList>
    </citation>
    <scope>NUCLEOTIDE SEQUENCE [LARGE SCALE GENOMIC DNA]</scope>
    <source>
        <strain evidence="10 11">LMG 24012</strain>
    </source>
</reference>
<dbReference type="InterPro" id="IPR010065">
    <property type="entry name" value="AA_ABC_transptr_permease_3TM"/>
</dbReference>
<keyword evidence="6 8" id="KW-1133">Transmembrane helix</keyword>
<evidence type="ECO:0000256" key="3">
    <source>
        <dbReference type="ARBA" id="ARBA00022448"/>
    </source>
</evidence>
<dbReference type="InterPro" id="IPR043429">
    <property type="entry name" value="ArtM/GltK/GlnP/TcyL/YhdX-like"/>
</dbReference>
<evidence type="ECO:0000256" key="2">
    <source>
        <dbReference type="ARBA" id="ARBA00010072"/>
    </source>
</evidence>
<dbReference type="InterPro" id="IPR000515">
    <property type="entry name" value="MetI-like"/>
</dbReference>
<protein>
    <submittedName>
        <fullName evidence="10">Amino acid ABC transporter permease</fullName>
    </submittedName>
</protein>
<feature type="transmembrane region" description="Helical" evidence="8">
    <location>
        <begin position="193"/>
        <end position="214"/>
    </location>
</feature>
<dbReference type="InterPro" id="IPR035906">
    <property type="entry name" value="MetI-like_sf"/>
</dbReference>
<dbReference type="PANTHER" id="PTHR30614">
    <property type="entry name" value="MEMBRANE COMPONENT OF AMINO ACID ABC TRANSPORTER"/>
    <property type="match status" value="1"/>
</dbReference>
<organism evidence="10 11">
    <name type="scientific">Parapusillimonas granuli</name>
    <dbReference type="NCBI Taxonomy" id="380911"/>
    <lineage>
        <taxon>Bacteria</taxon>
        <taxon>Pseudomonadati</taxon>
        <taxon>Pseudomonadota</taxon>
        <taxon>Betaproteobacteria</taxon>
        <taxon>Burkholderiales</taxon>
        <taxon>Alcaligenaceae</taxon>
        <taxon>Parapusillimonas</taxon>
    </lineage>
</organism>
<accession>A0A853FVR6</accession>
<evidence type="ECO:0000313" key="10">
    <source>
        <dbReference type="EMBL" id="NYT47812.1"/>
    </source>
</evidence>
<evidence type="ECO:0000256" key="1">
    <source>
        <dbReference type="ARBA" id="ARBA00004429"/>
    </source>
</evidence>
<keyword evidence="5 8" id="KW-0812">Transmembrane</keyword>
<name>A0A853FVR6_9BURK</name>
<comment type="similarity">
    <text evidence="2">Belongs to the binding-protein-dependent transport system permease family. HisMQ subfamily.</text>
</comment>
<dbReference type="AlphaFoldDB" id="A0A853FVR6"/>
<dbReference type="PROSITE" id="PS50928">
    <property type="entry name" value="ABC_TM1"/>
    <property type="match status" value="1"/>
</dbReference>
<keyword evidence="4" id="KW-1003">Cell membrane</keyword>
<feature type="domain" description="ABC transmembrane type-1" evidence="9">
    <location>
        <begin position="25"/>
        <end position="214"/>
    </location>
</feature>
<dbReference type="CDD" id="cd06261">
    <property type="entry name" value="TM_PBP2"/>
    <property type="match status" value="1"/>
</dbReference>
<dbReference type="Gene3D" id="1.10.3720.10">
    <property type="entry name" value="MetI-like"/>
    <property type="match status" value="1"/>
</dbReference>
<sequence length="233" mass="25170">MIEFLHTYGLMFLVGSWPNGPIGGFAGTILLAALGLAGAFPFAMLIGIARTGTGVTRMASTIWVYTFRSIPLIMIVFWAYFLLPVLLGTELPPFWIALAAIVVYESAFLAEIIRAGIQSVPQGQVEAARAVGLNTVQTLASVQLPQALSNMIPSLLNQFVSTIKATSIVYIIGVQEAAFAAQQINSIELTGALRTYLILALFYFFLCLVLSRLAKALENHLKDKQMGIIAQAS</sequence>
<dbReference type="NCBIfam" id="TIGR01726">
    <property type="entry name" value="HEQRo_perm_3TM"/>
    <property type="match status" value="1"/>
</dbReference>
<evidence type="ECO:0000313" key="11">
    <source>
        <dbReference type="Proteomes" id="UP000559809"/>
    </source>
</evidence>
<keyword evidence="7 8" id="KW-0472">Membrane</keyword>
<evidence type="ECO:0000256" key="7">
    <source>
        <dbReference type="ARBA" id="ARBA00023136"/>
    </source>
</evidence>
<dbReference type="Proteomes" id="UP000559809">
    <property type="component" value="Unassembled WGS sequence"/>
</dbReference>
<dbReference type="RefSeq" id="WP_180152879.1">
    <property type="nucleotide sequence ID" value="NZ_JACCEM010000001.1"/>
</dbReference>
<dbReference type="GO" id="GO:0006865">
    <property type="term" value="P:amino acid transport"/>
    <property type="evidence" value="ECO:0007669"/>
    <property type="project" value="TreeGrafter"/>
</dbReference>
<keyword evidence="11" id="KW-1185">Reference proteome</keyword>
<dbReference type="EMBL" id="JACCEM010000001">
    <property type="protein sequence ID" value="NYT47812.1"/>
    <property type="molecule type" value="Genomic_DNA"/>
</dbReference>
<proteinExistence type="inferred from homology"/>
<feature type="transmembrane region" description="Helical" evidence="8">
    <location>
        <begin position="20"/>
        <end position="49"/>
    </location>
</feature>
<dbReference type="GO" id="GO:0022857">
    <property type="term" value="F:transmembrane transporter activity"/>
    <property type="evidence" value="ECO:0007669"/>
    <property type="project" value="InterPro"/>
</dbReference>
<keyword evidence="3 8" id="KW-0813">Transport</keyword>
<evidence type="ECO:0000259" key="9">
    <source>
        <dbReference type="PROSITE" id="PS50928"/>
    </source>
</evidence>
<evidence type="ECO:0000256" key="5">
    <source>
        <dbReference type="ARBA" id="ARBA00022692"/>
    </source>
</evidence>
<evidence type="ECO:0000256" key="8">
    <source>
        <dbReference type="RuleBase" id="RU363032"/>
    </source>
</evidence>
<gene>
    <name evidence="10" type="ORF">H0A72_00655</name>
</gene>